<gene>
    <name evidence="1" type="ORF">PYW08_006088</name>
</gene>
<evidence type="ECO:0000313" key="2">
    <source>
        <dbReference type="Proteomes" id="UP001231649"/>
    </source>
</evidence>
<name>A0ACC2QM79_9NEOP</name>
<dbReference type="EMBL" id="CM056795">
    <property type="protein sequence ID" value="KAJ8720623.1"/>
    <property type="molecule type" value="Genomic_DNA"/>
</dbReference>
<evidence type="ECO:0000313" key="1">
    <source>
        <dbReference type="EMBL" id="KAJ8720623.1"/>
    </source>
</evidence>
<comment type="caution">
    <text evidence="1">The sequence shown here is derived from an EMBL/GenBank/DDBJ whole genome shotgun (WGS) entry which is preliminary data.</text>
</comment>
<reference evidence="1" key="1">
    <citation type="submission" date="2023-03" db="EMBL/GenBank/DDBJ databases">
        <title>Chromosome-level genomes of two armyworms, Mythimna separata and Mythimna loreyi, provide insights into the biosynthesis and reception of sex pheromones.</title>
        <authorList>
            <person name="Zhao H."/>
        </authorList>
    </citation>
    <scope>NUCLEOTIDE SEQUENCE</scope>
    <source>
        <strain evidence="1">BeijingLab</strain>
    </source>
</reference>
<proteinExistence type="predicted"/>
<sequence>MTAFTDFFDTHGILRENLIGVCTDGAPSMIGCHSGFETLLKEKNPSIISTHCMIHRQALAAKTLPEEMNNALKLSNAPALNRSNTSANTSTKEEIRRRLLYRSLIR</sequence>
<organism evidence="1 2">
    <name type="scientific">Mythimna loreyi</name>
    <dbReference type="NCBI Taxonomy" id="667449"/>
    <lineage>
        <taxon>Eukaryota</taxon>
        <taxon>Metazoa</taxon>
        <taxon>Ecdysozoa</taxon>
        <taxon>Arthropoda</taxon>
        <taxon>Hexapoda</taxon>
        <taxon>Insecta</taxon>
        <taxon>Pterygota</taxon>
        <taxon>Neoptera</taxon>
        <taxon>Endopterygota</taxon>
        <taxon>Lepidoptera</taxon>
        <taxon>Glossata</taxon>
        <taxon>Ditrysia</taxon>
        <taxon>Noctuoidea</taxon>
        <taxon>Noctuidae</taxon>
        <taxon>Noctuinae</taxon>
        <taxon>Hadenini</taxon>
        <taxon>Mythimna</taxon>
    </lineage>
</organism>
<protein>
    <submittedName>
        <fullName evidence="1">Uncharacterized protein</fullName>
    </submittedName>
</protein>
<accession>A0ACC2QM79</accession>
<dbReference type="Proteomes" id="UP001231649">
    <property type="component" value="Chromosome 19"/>
</dbReference>
<keyword evidence="2" id="KW-1185">Reference proteome</keyword>